<dbReference type="RefSeq" id="WP_242868298.1">
    <property type="nucleotide sequence ID" value="NZ_CABKVM010000013.1"/>
</dbReference>
<proteinExistence type="predicted"/>
<dbReference type="GO" id="GO:0005886">
    <property type="term" value="C:plasma membrane"/>
    <property type="evidence" value="ECO:0007669"/>
    <property type="project" value="UniProtKB-SubCell"/>
</dbReference>
<organism evidence="7 8">
    <name type="scientific">Allofournierella massiliensis</name>
    <dbReference type="NCBI Taxonomy" id="1650663"/>
    <lineage>
        <taxon>Bacteria</taxon>
        <taxon>Bacillati</taxon>
        <taxon>Bacillota</taxon>
        <taxon>Clostridia</taxon>
        <taxon>Eubacteriales</taxon>
        <taxon>Oscillospiraceae</taxon>
        <taxon>Allofournierella</taxon>
    </lineage>
</organism>
<evidence type="ECO:0000256" key="1">
    <source>
        <dbReference type="ARBA" id="ARBA00004651"/>
    </source>
</evidence>
<dbReference type="GO" id="GO:0042910">
    <property type="term" value="F:xenobiotic transmembrane transporter activity"/>
    <property type="evidence" value="ECO:0007669"/>
    <property type="project" value="InterPro"/>
</dbReference>
<dbReference type="GeneID" id="97380003"/>
<evidence type="ECO:0000256" key="5">
    <source>
        <dbReference type="ARBA" id="ARBA00022989"/>
    </source>
</evidence>
<evidence type="ECO:0000313" key="7">
    <source>
        <dbReference type="EMBL" id="TCL55132.1"/>
    </source>
</evidence>
<accession>A0A4V2QB59</accession>
<dbReference type="Pfam" id="PF01554">
    <property type="entry name" value="MatE"/>
    <property type="match status" value="2"/>
</dbReference>
<comment type="caution">
    <text evidence="7">The sequence shown here is derived from an EMBL/GenBank/DDBJ whole genome shotgun (WGS) entry which is preliminary data.</text>
</comment>
<dbReference type="InterPro" id="IPR002528">
    <property type="entry name" value="MATE_fam"/>
</dbReference>
<evidence type="ECO:0000256" key="2">
    <source>
        <dbReference type="ARBA" id="ARBA00022448"/>
    </source>
</evidence>
<keyword evidence="2" id="KW-0813">Transport</keyword>
<evidence type="ECO:0000313" key="8">
    <source>
        <dbReference type="Proteomes" id="UP000295184"/>
    </source>
</evidence>
<dbReference type="PANTHER" id="PTHR43823">
    <property type="entry name" value="SPORULATION PROTEIN YKVU"/>
    <property type="match status" value="1"/>
</dbReference>
<dbReference type="AlphaFoldDB" id="A0A4V2QB59"/>
<gene>
    <name evidence="7" type="ORF">EDD77_11874</name>
</gene>
<dbReference type="GO" id="GO:0015297">
    <property type="term" value="F:antiporter activity"/>
    <property type="evidence" value="ECO:0007669"/>
    <property type="project" value="InterPro"/>
</dbReference>
<dbReference type="PANTHER" id="PTHR43823:SF3">
    <property type="entry name" value="MULTIDRUG EXPORT PROTEIN MEPA"/>
    <property type="match status" value="1"/>
</dbReference>
<protein>
    <submittedName>
        <fullName evidence="7">Na+-driven multidrug efflux pump</fullName>
    </submittedName>
</protein>
<dbReference type="InterPro" id="IPR048279">
    <property type="entry name" value="MdtK-like"/>
</dbReference>
<keyword evidence="4" id="KW-0812">Transmembrane</keyword>
<name>A0A4V2QB59_9FIRM</name>
<dbReference type="Proteomes" id="UP000295184">
    <property type="component" value="Unassembled WGS sequence"/>
</dbReference>
<evidence type="ECO:0000256" key="6">
    <source>
        <dbReference type="ARBA" id="ARBA00023136"/>
    </source>
</evidence>
<reference evidence="7 8" key="1">
    <citation type="submission" date="2019-03" db="EMBL/GenBank/DDBJ databases">
        <title>Genomic Encyclopedia of Type Strains, Phase IV (KMG-IV): sequencing the most valuable type-strain genomes for metagenomic binning, comparative biology and taxonomic classification.</title>
        <authorList>
            <person name="Goeker M."/>
        </authorList>
    </citation>
    <scope>NUCLEOTIDE SEQUENCE [LARGE SCALE GENOMIC DNA]</scope>
    <source>
        <strain evidence="7 8">DSM 100451</strain>
    </source>
</reference>
<keyword evidence="6" id="KW-0472">Membrane</keyword>
<dbReference type="InterPro" id="IPR051327">
    <property type="entry name" value="MATE_MepA_subfamily"/>
</dbReference>
<dbReference type="EMBL" id="SLUM01000018">
    <property type="protein sequence ID" value="TCL55132.1"/>
    <property type="molecule type" value="Genomic_DNA"/>
</dbReference>
<dbReference type="PIRSF" id="PIRSF006603">
    <property type="entry name" value="DinF"/>
    <property type="match status" value="1"/>
</dbReference>
<dbReference type="STRING" id="1650663.GCA_001486665_00651"/>
<dbReference type="PROSITE" id="PS51257">
    <property type="entry name" value="PROKAR_LIPOPROTEIN"/>
    <property type="match status" value="1"/>
</dbReference>
<evidence type="ECO:0000256" key="4">
    <source>
        <dbReference type="ARBA" id="ARBA00022692"/>
    </source>
</evidence>
<keyword evidence="3" id="KW-1003">Cell membrane</keyword>
<keyword evidence="5" id="KW-1133">Transmembrane helix</keyword>
<evidence type="ECO:0000256" key="3">
    <source>
        <dbReference type="ARBA" id="ARBA00022475"/>
    </source>
</evidence>
<comment type="subcellular location">
    <subcellularLocation>
        <location evidence="1">Cell membrane</location>
        <topology evidence="1">Multi-pass membrane protein</topology>
    </subcellularLocation>
</comment>
<sequence>MNVLPKFCRYVSANVMGMIALSCYILADTFFIANAIGADGLTALNIAIPVYNLINAAGLMTGVGGGTRYAILRAQGENESANRLFSGMVLLAAGAGCALLALGALAAAPLAALLGADAVTLPLCSVYLRTILCFAPFFLLNSTLQAFVRNDGAPRLAMAGMLTSSLSNVVLDWVFMYPMGMGMFGAAIATCIAPILSLCVLATHFARPASRLRFCARGAALRPAARALGLGASSFVCELSSGVVLLVFNLLILHFTGNVGVAAYGIIANLALVGLAIFTGVAQGIQPLTSHAYGTGNAAELRQLLRLAVGLVLALAVIIYLAVNLWPDPLISAFNRDADPQLADIARAGMRIYFVGFFFAGPNLVLAAYFSAVDRPRQGFSVAMIRGLIALIPLALVLAAALGMTGVWLAYVLAELCGLCAALFFLRRARQQS</sequence>